<dbReference type="EMBL" id="CAXAMM010014825">
    <property type="protein sequence ID" value="CAK9034748.1"/>
    <property type="molecule type" value="Genomic_DNA"/>
</dbReference>
<evidence type="ECO:0000313" key="2">
    <source>
        <dbReference type="Proteomes" id="UP001642464"/>
    </source>
</evidence>
<evidence type="ECO:0008006" key="3">
    <source>
        <dbReference type="Google" id="ProtNLM"/>
    </source>
</evidence>
<reference evidence="1 2" key="1">
    <citation type="submission" date="2024-02" db="EMBL/GenBank/DDBJ databases">
        <authorList>
            <person name="Chen Y."/>
            <person name="Shah S."/>
            <person name="Dougan E. K."/>
            <person name="Thang M."/>
            <person name="Chan C."/>
        </authorList>
    </citation>
    <scope>NUCLEOTIDE SEQUENCE [LARGE SCALE GENOMIC DNA]</scope>
</reference>
<dbReference type="Proteomes" id="UP001642464">
    <property type="component" value="Unassembled WGS sequence"/>
</dbReference>
<dbReference type="Gene3D" id="2.60.120.620">
    <property type="entry name" value="q2cbj1_9rhob like domain"/>
    <property type="match status" value="1"/>
</dbReference>
<proteinExistence type="predicted"/>
<organism evidence="1 2">
    <name type="scientific">Durusdinium trenchii</name>
    <dbReference type="NCBI Taxonomy" id="1381693"/>
    <lineage>
        <taxon>Eukaryota</taxon>
        <taxon>Sar</taxon>
        <taxon>Alveolata</taxon>
        <taxon>Dinophyceae</taxon>
        <taxon>Suessiales</taxon>
        <taxon>Symbiodiniaceae</taxon>
        <taxon>Durusdinium</taxon>
    </lineage>
</organism>
<sequence length="221" mass="25756">MNCTMMINRFATTQRIDRFREVLVRIFQEARATDASSSQMHQTFLVKKLRYRAFAVAISSAAKHSSVREINDRKGYLAFKHRVWRFELQLRALWPDLYARLMAVMRSADEAKWKRLSAKSRKVYPEVEYIEYDVEEMKEPCFIEPHVDNKSAVTLVAMLSPPNAYVGGRSCFRRAQGSRGHRELALEQGDVVLFRGEKLTHWITPVTEGKRVILQIEMSRV</sequence>
<keyword evidence="2" id="KW-1185">Reference proteome</keyword>
<comment type="caution">
    <text evidence="1">The sequence shown here is derived from an EMBL/GenBank/DDBJ whole genome shotgun (WGS) entry which is preliminary data.</text>
</comment>
<gene>
    <name evidence="1" type="ORF">SCF082_LOCUS20983</name>
</gene>
<accession>A0ABP0L722</accession>
<name>A0ABP0L722_9DINO</name>
<evidence type="ECO:0000313" key="1">
    <source>
        <dbReference type="EMBL" id="CAK9034748.1"/>
    </source>
</evidence>
<protein>
    <recommendedName>
        <fullName evidence="3">Fe2OG dioxygenase domain-containing protein</fullName>
    </recommendedName>
</protein>